<evidence type="ECO:0000256" key="7">
    <source>
        <dbReference type="ARBA" id="ARBA00022840"/>
    </source>
</evidence>
<evidence type="ECO:0000256" key="9">
    <source>
        <dbReference type="SAM" id="MobiDB-lite"/>
    </source>
</evidence>
<dbReference type="RefSeq" id="WP_178010030.1">
    <property type="nucleotide sequence ID" value="NZ_CP058316.1"/>
</dbReference>
<dbReference type="GO" id="GO:0000922">
    <property type="term" value="C:spindle pole"/>
    <property type="evidence" value="ECO:0007669"/>
    <property type="project" value="UniProtKB-SubCell"/>
</dbReference>
<dbReference type="InterPro" id="IPR011009">
    <property type="entry name" value="Kinase-like_dom_sf"/>
</dbReference>
<evidence type="ECO:0000256" key="8">
    <source>
        <dbReference type="ARBA" id="ARBA00023212"/>
    </source>
</evidence>
<feature type="transmembrane region" description="Helical" evidence="10">
    <location>
        <begin position="423"/>
        <end position="447"/>
    </location>
</feature>
<dbReference type="GO" id="GO:0005524">
    <property type="term" value="F:ATP binding"/>
    <property type="evidence" value="ECO:0007669"/>
    <property type="project" value="UniProtKB-KW"/>
</dbReference>
<keyword evidence="10" id="KW-0472">Membrane</keyword>
<dbReference type="EMBL" id="CP058316">
    <property type="protein sequence ID" value="QLD10702.1"/>
    <property type="molecule type" value="Genomic_DNA"/>
</dbReference>
<dbReference type="Gene3D" id="3.30.200.20">
    <property type="entry name" value="Phosphorylase Kinase, domain 1"/>
    <property type="match status" value="1"/>
</dbReference>
<dbReference type="GO" id="GO:0005813">
    <property type="term" value="C:centrosome"/>
    <property type="evidence" value="ECO:0007669"/>
    <property type="project" value="UniProtKB-SubCell"/>
</dbReference>
<evidence type="ECO:0000256" key="4">
    <source>
        <dbReference type="ARBA" id="ARBA00022679"/>
    </source>
</evidence>
<evidence type="ECO:0000256" key="6">
    <source>
        <dbReference type="ARBA" id="ARBA00022777"/>
    </source>
</evidence>
<organism evidence="12 13">
    <name type="scientific">Microbacterium oleivorans</name>
    <dbReference type="NCBI Taxonomy" id="273677"/>
    <lineage>
        <taxon>Bacteria</taxon>
        <taxon>Bacillati</taxon>
        <taxon>Actinomycetota</taxon>
        <taxon>Actinomycetes</taxon>
        <taxon>Micrococcales</taxon>
        <taxon>Microbacteriaceae</taxon>
        <taxon>Microbacterium</taxon>
    </lineage>
</organism>
<feature type="region of interest" description="Disordered" evidence="9">
    <location>
        <begin position="1"/>
        <end position="23"/>
    </location>
</feature>
<dbReference type="InterPro" id="IPR000719">
    <property type="entry name" value="Prot_kinase_dom"/>
</dbReference>
<sequence>MAEFRRRARDAAGAAPDLPGRGADRLLSSSTRADVWLFRDDSGGPDVAVKIYREVLDDAQREAFTTASGRLRAVSAHPAIATVHSGGFAGDGRAFLILEHCSGPALAQTIARHPASLADTLRLLVQLAGAVESAHRAGLAHGRVRVENVLTTGYGWPALVGFDSDALLRRNADTDAAPARATDVHGLAVAATELLSGRPIAESGAESGAADGADAVPAALERLVLDVLAASAGGGGPAAADFAEELQRIEVDLHLPLTHLDVREPGGGASDTGEQTVLSLRGVGPASPDTDDYTVLSTRHAPATPDTDDHTVLSTRHAPATPDTDDHTVLSTRGSGDGPRPSAGGAVPGPGGPDETVLVRRRDDGVVRGRRGTGRQAAVPEGGPERYRVRDARPMPEVVREPVAPPAARTDAPTRRRTPGRGAIVAVVGGGILVLGAALTAIVMLIGGGS</sequence>
<dbReference type="SUPFAM" id="SSF56112">
    <property type="entry name" value="Protein kinase-like (PK-like)"/>
    <property type="match status" value="1"/>
</dbReference>
<dbReference type="GO" id="GO:0004674">
    <property type="term" value="F:protein serine/threonine kinase activity"/>
    <property type="evidence" value="ECO:0007669"/>
    <property type="project" value="TreeGrafter"/>
</dbReference>
<keyword evidence="10" id="KW-0812">Transmembrane</keyword>
<dbReference type="AlphaFoldDB" id="A0A7D5IUX2"/>
<keyword evidence="7" id="KW-0067">ATP-binding</keyword>
<dbReference type="InterPro" id="IPR001245">
    <property type="entry name" value="Ser-Thr/Tyr_kinase_cat_dom"/>
</dbReference>
<evidence type="ECO:0000259" key="11">
    <source>
        <dbReference type="PROSITE" id="PS50011"/>
    </source>
</evidence>
<dbReference type="Pfam" id="PF07714">
    <property type="entry name" value="PK_Tyr_Ser-Thr"/>
    <property type="match status" value="1"/>
</dbReference>
<dbReference type="SMART" id="SM00220">
    <property type="entry name" value="S_TKc"/>
    <property type="match status" value="1"/>
</dbReference>
<evidence type="ECO:0000256" key="1">
    <source>
        <dbReference type="ARBA" id="ARBA00004300"/>
    </source>
</evidence>
<keyword evidence="10" id="KW-1133">Transmembrane helix</keyword>
<dbReference type="PANTHER" id="PTHR43289">
    <property type="entry name" value="MITOGEN-ACTIVATED PROTEIN KINASE KINASE KINASE 20-RELATED"/>
    <property type="match status" value="1"/>
</dbReference>
<name>A0A7D5IUX2_9MICO</name>
<feature type="domain" description="Protein kinase" evidence="11">
    <location>
        <begin position="21"/>
        <end position="313"/>
    </location>
</feature>
<proteinExistence type="inferred from homology"/>
<evidence type="ECO:0000313" key="12">
    <source>
        <dbReference type="EMBL" id="QLD10702.1"/>
    </source>
</evidence>
<evidence type="ECO:0000256" key="3">
    <source>
        <dbReference type="ARBA" id="ARBA00010886"/>
    </source>
</evidence>
<dbReference type="Gene3D" id="1.10.510.10">
    <property type="entry name" value="Transferase(Phosphotransferase) domain 1"/>
    <property type="match status" value="1"/>
</dbReference>
<comment type="subcellular location">
    <subcellularLocation>
        <location evidence="1">Cytoplasm</location>
        <location evidence="1">Cytoskeleton</location>
        <location evidence="1">Microtubule organizing center</location>
        <location evidence="1">Centrosome</location>
    </subcellularLocation>
    <subcellularLocation>
        <location evidence="2">Cytoplasm</location>
        <location evidence="2">Cytoskeleton</location>
        <location evidence="2">Spindle pole</location>
    </subcellularLocation>
</comment>
<dbReference type="PROSITE" id="PS50011">
    <property type="entry name" value="PROTEIN_KINASE_DOM"/>
    <property type="match status" value="1"/>
</dbReference>
<keyword evidence="4" id="KW-0808">Transferase</keyword>
<keyword evidence="8" id="KW-0206">Cytoskeleton</keyword>
<dbReference type="Proteomes" id="UP000509638">
    <property type="component" value="Chromosome"/>
</dbReference>
<feature type="region of interest" description="Disordered" evidence="9">
    <location>
        <begin position="280"/>
        <end position="364"/>
    </location>
</feature>
<evidence type="ECO:0000256" key="2">
    <source>
        <dbReference type="ARBA" id="ARBA00004647"/>
    </source>
</evidence>
<keyword evidence="8" id="KW-0963">Cytoplasm</keyword>
<protein>
    <submittedName>
        <fullName evidence="12">Protein kinase</fullName>
    </submittedName>
</protein>
<gene>
    <name evidence="12" type="ORF">HW566_02245</name>
</gene>
<feature type="compositionally biased region" description="Low complexity" evidence="9">
    <location>
        <begin position="11"/>
        <end position="21"/>
    </location>
</feature>
<evidence type="ECO:0000313" key="13">
    <source>
        <dbReference type="Proteomes" id="UP000509638"/>
    </source>
</evidence>
<keyword evidence="5" id="KW-0547">Nucleotide-binding</keyword>
<dbReference type="PANTHER" id="PTHR43289:SF34">
    <property type="entry name" value="SERINE_THREONINE-PROTEIN KINASE YBDM-RELATED"/>
    <property type="match status" value="1"/>
</dbReference>
<evidence type="ECO:0000256" key="10">
    <source>
        <dbReference type="SAM" id="Phobius"/>
    </source>
</evidence>
<comment type="similarity">
    <text evidence="3">Belongs to the protein kinase superfamily. NEK Ser/Thr protein kinase family. NIMA subfamily.</text>
</comment>
<keyword evidence="6 12" id="KW-0418">Kinase</keyword>
<reference evidence="12 13" key="1">
    <citation type="submission" date="2020-06" db="EMBL/GenBank/DDBJ databases">
        <authorList>
            <person name="Jo H."/>
        </authorList>
    </citation>
    <scope>NUCLEOTIDE SEQUENCE [LARGE SCALE GENOMIC DNA]</scope>
    <source>
        <strain evidence="12 13">I46</strain>
    </source>
</reference>
<evidence type="ECO:0000256" key="5">
    <source>
        <dbReference type="ARBA" id="ARBA00022741"/>
    </source>
</evidence>
<accession>A0A7D5IUX2</accession>